<accession>A0A373FQD8</accession>
<sequence length="189" mass="20705">MQETLIAAHTQGHTYYFEASQQAAASVYGGPLPRRLTGAVHGPAPLHHIATLSAQDLPMLGALSLPLLYGFQYSGCEMDYAYDTEHVQLLHISPAQSDADWPYENYPARLAQLALKLAKVVTESWDDFSSRSRYPNLPAQQGSELVAVIPAPRHIGQSLWGEDGDDEGVCVVCECDLSAQRVRSYNICS</sequence>
<name>A0A373FQD8_COMTE</name>
<dbReference type="AlphaFoldDB" id="A0A373FQD8"/>
<dbReference type="EMBL" id="QURR01000004">
    <property type="protein sequence ID" value="RGE46087.1"/>
    <property type="molecule type" value="Genomic_DNA"/>
</dbReference>
<dbReference type="OrthoDB" id="9844022at2"/>
<comment type="caution">
    <text evidence="1">The sequence shown here is derived from an EMBL/GenBank/DDBJ whole genome shotgun (WGS) entry which is preliminary data.</text>
</comment>
<gene>
    <name evidence="1" type="ORF">DZC30_04785</name>
</gene>
<organism evidence="1 2">
    <name type="scientific">Comamonas testosteroni</name>
    <name type="common">Pseudomonas testosteroni</name>
    <dbReference type="NCBI Taxonomy" id="285"/>
    <lineage>
        <taxon>Bacteria</taxon>
        <taxon>Pseudomonadati</taxon>
        <taxon>Pseudomonadota</taxon>
        <taxon>Betaproteobacteria</taxon>
        <taxon>Burkholderiales</taxon>
        <taxon>Comamonadaceae</taxon>
        <taxon>Comamonas</taxon>
    </lineage>
</organism>
<evidence type="ECO:0000313" key="2">
    <source>
        <dbReference type="Proteomes" id="UP000261948"/>
    </source>
</evidence>
<dbReference type="Proteomes" id="UP000261948">
    <property type="component" value="Unassembled WGS sequence"/>
</dbReference>
<proteinExistence type="predicted"/>
<reference evidence="1 2" key="1">
    <citation type="submission" date="2018-08" db="EMBL/GenBank/DDBJ databases">
        <title>Comamonas testosteroni strain SWCO2.</title>
        <authorList>
            <person name="Jiang N."/>
            <person name="Zhang X.Z."/>
        </authorList>
    </citation>
    <scope>NUCLEOTIDE SEQUENCE [LARGE SCALE GENOMIC DNA]</scope>
    <source>
        <strain evidence="1 2">SWCO2</strain>
    </source>
</reference>
<protein>
    <submittedName>
        <fullName evidence="1">Uncharacterized protein</fullName>
    </submittedName>
</protein>
<evidence type="ECO:0000313" key="1">
    <source>
        <dbReference type="EMBL" id="RGE46087.1"/>
    </source>
</evidence>
<keyword evidence="2" id="KW-1185">Reference proteome</keyword>